<dbReference type="InterPro" id="IPR029044">
    <property type="entry name" value="Nucleotide-diphossugar_trans"/>
</dbReference>
<dbReference type="CDD" id="cd00761">
    <property type="entry name" value="Glyco_tranf_GTA_type"/>
    <property type="match status" value="1"/>
</dbReference>
<accession>A0ABU1LPL8</accession>
<dbReference type="SUPFAM" id="SSF53335">
    <property type="entry name" value="S-adenosyl-L-methionine-dependent methyltransferases"/>
    <property type="match status" value="1"/>
</dbReference>
<evidence type="ECO:0000313" key="3">
    <source>
        <dbReference type="Proteomes" id="UP001264340"/>
    </source>
</evidence>
<dbReference type="Pfam" id="PF13489">
    <property type="entry name" value="Methyltransf_23"/>
    <property type="match status" value="1"/>
</dbReference>
<dbReference type="InterPro" id="IPR029063">
    <property type="entry name" value="SAM-dependent_MTases_sf"/>
</dbReference>
<name>A0ABU1LPL8_9BURK</name>
<protein>
    <submittedName>
        <fullName evidence="2">Glycosyltransferase involved in cell wall biosynthesis</fullName>
    </submittedName>
</protein>
<evidence type="ECO:0000259" key="1">
    <source>
        <dbReference type="Pfam" id="PF00535"/>
    </source>
</evidence>
<proteinExistence type="predicted"/>
<dbReference type="RefSeq" id="WP_310119887.1">
    <property type="nucleotide sequence ID" value="NZ_JAVDRP010000003.1"/>
</dbReference>
<dbReference type="SUPFAM" id="SSF53448">
    <property type="entry name" value="Nucleotide-diphospho-sugar transferases"/>
    <property type="match status" value="1"/>
</dbReference>
<organism evidence="2 3">
    <name type="scientific">Paraburkholderia terricola</name>
    <dbReference type="NCBI Taxonomy" id="169427"/>
    <lineage>
        <taxon>Bacteria</taxon>
        <taxon>Pseudomonadati</taxon>
        <taxon>Pseudomonadota</taxon>
        <taxon>Betaproteobacteria</taxon>
        <taxon>Burkholderiales</taxon>
        <taxon>Burkholderiaceae</taxon>
        <taxon>Paraburkholderia</taxon>
    </lineage>
</organism>
<dbReference type="InterPro" id="IPR001173">
    <property type="entry name" value="Glyco_trans_2-like"/>
</dbReference>
<dbReference type="CDD" id="cd02440">
    <property type="entry name" value="AdoMet_MTases"/>
    <property type="match status" value="1"/>
</dbReference>
<comment type="caution">
    <text evidence="2">The sequence shown here is derived from an EMBL/GenBank/DDBJ whole genome shotgun (WGS) entry which is preliminary data.</text>
</comment>
<feature type="domain" description="Glycosyltransferase 2-like" evidence="1">
    <location>
        <begin position="279"/>
        <end position="391"/>
    </location>
</feature>
<dbReference type="Pfam" id="PF00535">
    <property type="entry name" value="Glycos_transf_2"/>
    <property type="match status" value="1"/>
</dbReference>
<dbReference type="Gene3D" id="3.90.550.10">
    <property type="entry name" value="Spore Coat Polysaccharide Biosynthesis Protein SpsA, Chain A"/>
    <property type="match status" value="1"/>
</dbReference>
<sequence>MLNTATSYDNAFFHNNVYGHALDLLTRHRALPNNANSEPIHLDIGCGYGRIAEPLVEKLGVTYVGVDADAEALASLRERGFETHQLDLGLSDSLLDALRRIVAGRAVVSITMLDTLEHLSNGDAVLDCIRSLAGEHHALTVISVPNMTHRDIGFKLAFGGFDYTADGLLDHTHVRLFSAPFLERVLKHAGLHRIDEHNVRMTRSDQHFPSTHPALAPSTSLHRLLRTLRTRAEPNDDVNQFVWLCVSGPKIEATPFLTETARPRPFLSIVTRTQGKRLQSLVEVFTCLAGQSVIDFEVLVIGHRLSNSSQLAVERVLEDNPEWLRERTRLILVDKGNRTHPLNVGFGAAQGDYIAILDDDDTPMAHWVETFKTMAEENPGCLLRASVVRQDVVNTRVSGSVGVRAVGSMHTVYPSSFDFLDHLRHNQTPPISVAFPRGAFHDLKIKFDEELTTTEDWDYIMRVATITDTVSSSAITSIYHWWVSDQSSRTDHPTHEWVTNHQRIFQKMDEDMVLFPKGTPYAIRALLDERDDLRKQIAQLQGNGRPHEVLTTEAKRMHLIELLRSTSWRVAAPLRLAGMIKGRAISLTDCHQMDPSQLDEAIRGIYASTSWKVTAPVRKAAFWRGR</sequence>
<dbReference type="EMBL" id="JAVDRP010000003">
    <property type="protein sequence ID" value="MDR6408480.1"/>
    <property type="molecule type" value="Genomic_DNA"/>
</dbReference>
<evidence type="ECO:0000313" key="2">
    <source>
        <dbReference type="EMBL" id="MDR6408480.1"/>
    </source>
</evidence>
<dbReference type="Gene3D" id="3.40.50.150">
    <property type="entry name" value="Vaccinia Virus protein VP39"/>
    <property type="match status" value="1"/>
</dbReference>
<gene>
    <name evidence="2" type="ORF">J2804_001873</name>
</gene>
<keyword evidence="3" id="KW-1185">Reference proteome</keyword>
<reference evidence="2 3" key="1">
    <citation type="submission" date="2023-07" db="EMBL/GenBank/DDBJ databases">
        <title>Sorghum-associated microbial communities from plants grown in Nebraska, USA.</title>
        <authorList>
            <person name="Schachtman D."/>
        </authorList>
    </citation>
    <scope>NUCLEOTIDE SEQUENCE [LARGE SCALE GENOMIC DNA]</scope>
    <source>
        <strain evidence="2 3">DS1316</strain>
    </source>
</reference>
<dbReference type="Proteomes" id="UP001264340">
    <property type="component" value="Unassembled WGS sequence"/>
</dbReference>